<keyword evidence="4 7" id="KW-1133">Transmembrane helix</keyword>
<feature type="transmembrane region" description="Helical" evidence="7">
    <location>
        <begin position="316"/>
        <end position="335"/>
    </location>
</feature>
<evidence type="ECO:0000256" key="5">
    <source>
        <dbReference type="ARBA" id="ARBA00023136"/>
    </source>
</evidence>
<name>A0A8J4AU87_9CHLO</name>
<dbReference type="AlphaFoldDB" id="A0A8J4AU87"/>
<feature type="transmembrane region" description="Helical" evidence="7">
    <location>
        <begin position="254"/>
        <end position="276"/>
    </location>
</feature>
<dbReference type="PANTHER" id="PTHR10361">
    <property type="entry name" value="SODIUM-BILE ACID COTRANSPORTER"/>
    <property type="match status" value="1"/>
</dbReference>
<dbReference type="PANTHER" id="PTHR10361:SF28">
    <property type="entry name" value="P3 PROTEIN-RELATED"/>
    <property type="match status" value="1"/>
</dbReference>
<reference evidence="8" key="1">
    <citation type="journal article" date="2021" name="Proc. Natl. Acad. Sci. U.S.A.">
        <title>Three genomes in the algal genus Volvox reveal the fate of a haploid sex-determining region after a transition to homothallism.</title>
        <authorList>
            <person name="Yamamoto K."/>
            <person name="Hamaji T."/>
            <person name="Kawai-Toyooka H."/>
            <person name="Matsuzaki R."/>
            <person name="Takahashi F."/>
            <person name="Nishimura Y."/>
            <person name="Kawachi M."/>
            <person name="Noguchi H."/>
            <person name="Minakuchi Y."/>
            <person name="Umen J.G."/>
            <person name="Toyoda A."/>
            <person name="Nozaki H."/>
        </authorList>
    </citation>
    <scope>NUCLEOTIDE SEQUENCE</scope>
    <source>
        <strain evidence="8">NIES-3780</strain>
    </source>
</reference>
<dbReference type="InterPro" id="IPR002657">
    <property type="entry name" value="BilAc:Na_symport/Acr3"/>
</dbReference>
<accession>A0A8J4AU87</accession>
<keyword evidence="9" id="KW-1185">Reference proteome</keyword>
<sequence length="422" mass="43927">MSQFMRKHFPSAYSVVGAFPSLQRCPLILIRRRESAASVELQIKCAAVAGAAPGESYPDGTTPHAAPPLNINSTTTTKISDQTDSTLPSLEENLIALCSRITSLFPLWVVLAAAVALWRPEHFTWLPTRFITWGLALTMLGMGLTMRLSDFGDVFRRMPLLLLLGMLLQYTVMPGLGWLFSRYAGLPAPLAVGIAVLSACPGGTASNIVAFLARGEMALSILMTAASTLAAVVATPTITAALAGTLVPVDAKGLFVSTMQVVLLPVMLGCLANQCFPVAVSRIARFTPAVATLLVAAIVGSTLAASAGAVRASGPALMGAVAGLHASGFFLGYVISKALGLSDKICRTMSIEVGMQNSTLGAVLAALHFSDPLTAAPCAVSACTHSVMGSALAAFWQRTTSAEAEAEAELQTVTKTEASDTL</sequence>
<evidence type="ECO:0000256" key="3">
    <source>
        <dbReference type="ARBA" id="ARBA00022692"/>
    </source>
</evidence>
<dbReference type="Pfam" id="PF01758">
    <property type="entry name" value="SBF"/>
    <property type="match status" value="1"/>
</dbReference>
<evidence type="ECO:0000256" key="2">
    <source>
        <dbReference type="ARBA" id="ARBA00006528"/>
    </source>
</evidence>
<evidence type="ECO:0000256" key="1">
    <source>
        <dbReference type="ARBA" id="ARBA00004141"/>
    </source>
</evidence>
<gene>
    <name evidence="8" type="ORF">Vafri_2459</name>
</gene>
<dbReference type="Gene3D" id="1.20.1530.20">
    <property type="match status" value="1"/>
</dbReference>
<evidence type="ECO:0000313" key="9">
    <source>
        <dbReference type="Proteomes" id="UP000747399"/>
    </source>
</evidence>
<evidence type="ECO:0000313" key="8">
    <source>
        <dbReference type="EMBL" id="GIL45293.1"/>
    </source>
</evidence>
<feature type="compositionally biased region" description="Polar residues" evidence="6">
    <location>
        <begin position="70"/>
        <end position="83"/>
    </location>
</feature>
<comment type="subcellular location">
    <subcellularLocation>
        <location evidence="1">Membrane</location>
        <topology evidence="1">Multi-pass membrane protein</topology>
    </subcellularLocation>
</comment>
<feature type="region of interest" description="Disordered" evidence="6">
    <location>
        <begin position="56"/>
        <end position="83"/>
    </location>
</feature>
<keyword evidence="5 7" id="KW-0472">Membrane</keyword>
<dbReference type="GO" id="GO:0016020">
    <property type="term" value="C:membrane"/>
    <property type="evidence" value="ECO:0007669"/>
    <property type="project" value="UniProtKB-SubCell"/>
</dbReference>
<evidence type="ECO:0000256" key="6">
    <source>
        <dbReference type="SAM" id="MobiDB-lite"/>
    </source>
</evidence>
<keyword evidence="3 7" id="KW-0812">Transmembrane</keyword>
<comment type="similarity">
    <text evidence="2">Belongs to the bile acid:sodium symporter (BASS) (TC 2.A.28) family.</text>
</comment>
<dbReference type="GO" id="GO:0009941">
    <property type="term" value="C:chloroplast envelope"/>
    <property type="evidence" value="ECO:0007669"/>
    <property type="project" value="UniProtKB-ARBA"/>
</dbReference>
<organism evidence="8 9">
    <name type="scientific">Volvox africanus</name>
    <dbReference type="NCBI Taxonomy" id="51714"/>
    <lineage>
        <taxon>Eukaryota</taxon>
        <taxon>Viridiplantae</taxon>
        <taxon>Chlorophyta</taxon>
        <taxon>core chlorophytes</taxon>
        <taxon>Chlorophyceae</taxon>
        <taxon>CS clade</taxon>
        <taxon>Chlamydomonadales</taxon>
        <taxon>Volvocaceae</taxon>
        <taxon>Volvox</taxon>
    </lineage>
</organism>
<feature type="transmembrane region" description="Helical" evidence="7">
    <location>
        <begin position="130"/>
        <end position="148"/>
    </location>
</feature>
<feature type="transmembrane region" description="Helical" evidence="7">
    <location>
        <begin position="219"/>
        <end position="242"/>
    </location>
</feature>
<evidence type="ECO:0000256" key="7">
    <source>
        <dbReference type="SAM" id="Phobius"/>
    </source>
</evidence>
<feature type="transmembrane region" description="Helical" evidence="7">
    <location>
        <begin position="160"/>
        <end position="180"/>
    </location>
</feature>
<protein>
    <submittedName>
        <fullName evidence="8">Uncharacterized protein</fullName>
    </submittedName>
</protein>
<dbReference type="InterPro" id="IPR038770">
    <property type="entry name" value="Na+/solute_symporter_sf"/>
</dbReference>
<feature type="transmembrane region" description="Helical" evidence="7">
    <location>
        <begin position="288"/>
        <end position="310"/>
    </location>
</feature>
<feature type="transmembrane region" description="Helical" evidence="7">
    <location>
        <begin position="186"/>
        <end position="212"/>
    </location>
</feature>
<comment type="caution">
    <text evidence="8">The sequence shown here is derived from an EMBL/GenBank/DDBJ whole genome shotgun (WGS) entry which is preliminary data.</text>
</comment>
<dbReference type="InterPro" id="IPR004710">
    <property type="entry name" value="Bilac:Na_transpt"/>
</dbReference>
<dbReference type="Proteomes" id="UP000747399">
    <property type="component" value="Unassembled WGS sequence"/>
</dbReference>
<proteinExistence type="inferred from homology"/>
<dbReference type="EMBL" id="BNCO01000003">
    <property type="protein sequence ID" value="GIL45293.1"/>
    <property type="molecule type" value="Genomic_DNA"/>
</dbReference>
<evidence type="ECO:0000256" key="4">
    <source>
        <dbReference type="ARBA" id="ARBA00022989"/>
    </source>
</evidence>
<feature type="transmembrane region" description="Helical" evidence="7">
    <location>
        <begin position="94"/>
        <end position="118"/>
    </location>
</feature>